<dbReference type="Pfam" id="PF04542">
    <property type="entry name" value="Sigma70_r2"/>
    <property type="match status" value="1"/>
</dbReference>
<proteinExistence type="inferred from homology"/>
<protein>
    <submittedName>
        <fullName evidence="7">RNA polymerase sigma-70 factor, ECF subfamily</fullName>
    </submittedName>
</protein>
<dbReference type="InterPro" id="IPR039425">
    <property type="entry name" value="RNA_pol_sigma-70-like"/>
</dbReference>
<feature type="domain" description="RNA polymerase sigma factor 70 region 4 type 2" evidence="6">
    <location>
        <begin position="123"/>
        <end position="174"/>
    </location>
</feature>
<evidence type="ECO:0000256" key="2">
    <source>
        <dbReference type="ARBA" id="ARBA00023015"/>
    </source>
</evidence>
<comment type="similarity">
    <text evidence="1">Belongs to the sigma-70 factor family. ECF subfamily.</text>
</comment>
<dbReference type="PANTHER" id="PTHR43133:SF46">
    <property type="entry name" value="RNA POLYMERASE SIGMA-70 FACTOR ECF SUBFAMILY"/>
    <property type="match status" value="1"/>
</dbReference>
<dbReference type="InterPro" id="IPR013324">
    <property type="entry name" value="RNA_pol_sigma_r3/r4-like"/>
</dbReference>
<dbReference type="NCBIfam" id="TIGR02937">
    <property type="entry name" value="sigma70-ECF"/>
    <property type="match status" value="1"/>
</dbReference>
<dbReference type="GO" id="GO:0003677">
    <property type="term" value="F:DNA binding"/>
    <property type="evidence" value="ECO:0007669"/>
    <property type="project" value="InterPro"/>
</dbReference>
<evidence type="ECO:0000256" key="3">
    <source>
        <dbReference type="ARBA" id="ARBA00023082"/>
    </source>
</evidence>
<sequence>MFIQTDEITLMERMSKDDRKAFETVYNRYFVQVYHLSMKFVADREAAEDITLETFVKLWDRRSAMESDSKIGPYLCTIARNACLNYLRDRQRMTARHQELALLESNNQLSFEAFADPESEIYRRLYLEIEQLPGKSAAVIKFSLQGMKNEEIARQLNINEKTVRNLKTAAIKQLRLTLLKVDFMLLLVLLSR</sequence>
<keyword evidence="4" id="KW-0804">Transcription</keyword>
<dbReference type="SUPFAM" id="SSF88946">
    <property type="entry name" value="Sigma2 domain of RNA polymerase sigma factors"/>
    <property type="match status" value="1"/>
</dbReference>
<dbReference type="STRING" id="29529.SAMN04488122_1870"/>
<dbReference type="AlphaFoldDB" id="A0A1I0QYM1"/>
<dbReference type="PANTHER" id="PTHR43133">
    <property type="entry name" value="RNA POLYMERASE ECF-TYPE SIGMA FACTO"/>
    <property type="match status" value="1"/>
</dbReference>
<dbReference type="GO" id="GO:0016987">
    <property type="term" value="F:sigma factor activity"/>
    <property type="evidence" value="ECO:0007669"/>
    <property type="project" value="UniProtKB-KW"/>
</dbReference>
<evidence type="ECO:0000256" key="4">
    <source>
        <dbReference type="ARBA" id="ARBA00023163"/>
    </source>
</evidence>
<dbReference type="InterPro" id="IPR007627">
    <property type="entry name" value="RNA_pol_sigma70_r2"/>
</dbReference>
<dbReference type="Pfam" id="PF08281">
    <property type="entry name" value="Sigma70_r4_2"/>
    <property type="match status" value="1"/>
</dbReference>
<evidence type="ECO:0000259" key="5">
    <source>
        <dbReference type="Pfam" id="PF04542"/>
    </source>
</evidence>
<keyword evidence="3" id="KW-0731">Sigma factor</keyword>
<organism evidence="7 8">
    <name type="scientific">Chitinophaga arvensicola</name>
    <dbReference type="NCBI Taxonomy" id="29529"/>
    <lineage>
        <taxon>Bacteria</taxon>
        <taxon>Pseudomonadati</taxon>
        <taxon>Bacteroidota</taxon>
        <taxon>Chitinophagia</taxon>
        <taxon>Chitinophagales</taxon>
        <taxon>Chitinophagaceae</taxon>
        <taxon>Chitinophaga</taxon>
    </lineage>
</organism>
<dbReference type="Gene3D" id="1.10.1740.10">
    <property type="match status" value="1"/>
</dbReference>
<evidence type="ECO:0000313" key="7">
    <source>
        <dbReference type="EMBL" id="SEW32511.1"/>
    </source>
</evidence>
<dbReference type="InterPro" id="IPR014327">
    <property type="entry name" value="RNA_pol_sigma70_bacteroid"/>
</dbReference>
<dbReference type="InterPro" id="IPR000792">
    <property type="entry name" value="Tscrpt_reg_LuxR_C"/>
</dbReference>
<dbReference type="InterPro" id="IPR014284">
    <property type="entry name" value="RNA_pol_sigma-70_dom"/>
</dbReference>
<name>A0A1I0QYM1_9BACT</name>
<evidence type="ECO:0000313" key="8">
    <source>
        <dbReference type="Proteomes" id="UP000199310"/>
    </source>
</evidence>
<dbReference type="NCBIfam" id="TIGR02985">
    <property type="entry name" value="Sig70_bacteroi1"/>
    <property type="match status" value="1"/>
</dbReference>
<dbReference type="GO" id="GO:0006352">
    <property type="term" value="P:DNA-templated transcription initiation"/>
    <property type="evidence" value="ECO:0007669"/>
    <property type="project" value="InterPro"/>
</dbReference>
<feature type="domain" description="RNA polymerase sigma-70 region 2" evidence="5">
    <location>
        <begin position="26"/>
        <end position="92"/>
    </location>
</feature>
<evidence type="ECO:0000259" key="6">
    <source>
        <dbReference type="Pfam" id="PF08281"/>
    </source>
</evidence>
<keyword evidence="2" id="KW-0805">Transcription regulation</keyword>
<dbReference type="PRINTS" id="PR00038">
    <property type="entry name" value="HTHLUXR"/>
</dbReference>
<dbReference type="InterPro" id="IPR036388">
    <property type="entry name" value="WH-like_DNA-bd_sf"/>
</dbReference>
<dbReference type="EMBL" id="FOJG01000001">
    <property type="protein sequence ID" value="SEW32511.1"/>
    <property type="molecule type" value="Genomic_DNA"/>
</dbReference>
<dbReference type="InterPro" id="IPR013249">
    <property type="entry name" value="RNA_pol_sigma70_r4_t2"/>
</dbReference>
<keyword evidence="8" id="KW-1185">Reference proteome</keyword>
<reference evidence="8" key="1">
    <citation type="submission" date="2016-10" db="EMBL/GenBank/DDBJ databases">
        <authorList>
            <person name="Varghese N."/>
            <person name="Submissions S."/>
        </authorList>
    </citation>
    <scope>NUCLEOTIDE SEQUENCE [LARGE SCALE GENOMIC DNA]</scope>
    <source>
        <strain evidence="8">DSM 3695</strain>
    </source>
</reference>
<gene>
    <name evidence="7" type="ORF">SAMN04488122_1870</name>
</gene>
<dbReference type="InterPro" id="IPR013325">
    <property type="entry name" value="RNA_pol_sigma_r2"/>
</dbReference>
<dbReference type="Proteomes" id="UP000199310">
    <property type="component" value="Unassembled WGS sequence"/>
</dbReference>
<dbReference type="Gene3D" id="1.10.10.10">
    <property type="entry name" value="Winged helix-like DNA-binding domain superfamily/Winged helix DNA-binding domain"/>
    <property type="match status" value="1"/>
</dbReference>
<evidence type="ECO:0000256" key="1">
    <source>
        <dbReference type="ARBA" id="ARBA00010641"/>
    </source>
</evidence>
<dbReference type="SUPFAM" id="SSF88659">
    <property type="entry name" value="Sigma3 and sigma4 domains of RNA polymerase sigma factors"/>
    <property type="match status" value="1"/>
</dbReference>
<accession>A0A1I0QYM1</accession>